<feature type="region of interest" description="Disordered" evidence="1">
    <location>
        <begin position="1"/>
        <end position="22"/>
    </location>
</feature>
<evidence type="ECO:0000256" key="1">
    <source>
        <dbReference type="SAM" id="MobiDB-lite"/>
    </source>
</evidence>
<proteinExistence type="predicted"/>
<name>A0AA40AUX9_9PEZI</name>
<gene>
    <name evidence="2" type="ORF">B0T26DRAFT_218979</name>
</gene>
<reference evidence="2" key="1">
    <citation type="submission" date="2023-06" db="EMBL/GenBank/DDBJ databases">
        <title>Genome-scale phylogeny and comparative genomics of the fungal order Sordariales.</title>
        <authorList>
            <consortium name="Lawrence Berkeley National Laboratory"/>
            <person name="Hensen N."/>
            <person name="Bonometti L."/>
            <person name="Westerberg I."/>
            <person name="Brannstrom I.O."/>
            <person name="Guillou S."/>
            <person name="Cros-Aarteil S."/>
            <person name="Calhoun S."/>
            <person name="Haridas S."/>
            <person name="Kuo A."/>
            <person name="Mondo S."/>
            <person name="Pangilinan J."/>
            <person name="Riley R."/>
            <person name="LaButti K."/>
            <person name="Andreopoulos B."/>
            <person name="Lipzen A."/>
            <person name="Chen C."/>
            <person name="Yanf M."/>
            <person name="Daum C."/>
            <person name="Ng V."/>
            <person name="Clum A."/>
            <person name="Steindorff A."/>
            <person name="Ohm R."/>
            <person name="Martin F."/>
            <person name="Silar P."/>
            <person name="Natvig D."/>
            <person name="Lalanne C."/>
            <person name="Gautier V."/>
            <person name="Ament-velasquez S.L."/>
            <person name="Kruys A."/>
            <person name="Hutchinson M.I."/>
            <person name="Powell A.J."/>
            <person name="Barry K."/>
            <person name="Miller A.N."/>
            <person name="Grigoriev I.V."/>
            <person name="Debuchy R."/>
            <person name="Gladieux P."/>
            <person name="Thoren M.H."/>
            <person name="Johannesson H."/>
        </authorList>
    </citation>
    <scope>NUCLEOTIDE SEQUENCE</scope>
    <source>
        <strain evidence="2">SMH2392-1A</strain>
    </source>
</reference>
<accession>A0AA40AUX9</accession>
<protein>
    <submittedName>
        <fullName evidence="2">Uncharacterized protein</fullName>
    </submittedName>
</protein>
<comment type="caution">
    <text evidence="2">The sequence shown here is derived from an EMBL/GenBank/DDBJ whole genome shotgun (WGS) entry which is preliminary data.</text>
</comment>
<organism evidence="2 3">
    <name type="scientific">Lasiosphaeria miniovina</name>
    <dbReference type="NCBI Taxonomy" id="1954250"/>
    <lineage>
        <taxon>Eukaryota</taxon>
        <taxon>Fungi</taxon>
        <taxon>Dikarya</taxon>
        <taxon>Ascomycota</taxon>
        <taxon>Pezizomycotina</taxon>
        <taxon>Sordariomycetes</taxon>
        <taxon>Sordariomycetidae</taxon>
        <taxon>Sordariales</taxon>
        <taxon>Lasiosphaeriaceae</taxon>
        <taxon>Lasiosphaeria</taxon>
    </lineage>
</organism>
<dbReference type="RefSeq" id="XP_060298362.1">
    <property type="nucleotide sequence ID" value="XM_060433838.1"/>
</dbReference>
<evidence type="ECO:0000313" key="3">
    <source>
        <dbReference type="Proteomes" id="UP001172101"/>
    </source>
</evidence>
<dbReference type="EMBL" id="JAUIRO010000003">
    <property type="protein sequence ID" value="KAK0722438.1"/>
    <property type="molecule type" value="Genomic_DNA"/>
</dbReference>
<keyword evidence="3" id="KW-1185">Reference proteome</keyword>
<feature type="region of interest" description="Disordered" evidence="1">
    <location>
        <begin position="127"/>
        <end position="146"/>
    </location>
</feature>
<dbReference type="AlphaFoldDB" id="A0AA40AUX9"/>
<dbReference type="GeneID" id="85317108"/>
<sequence length="162" mass="17427">MLSRTPVTRTKQTSHLGVGSNPSRQGRWRLTAFLSYSWTQTGIFGRLSLAIGENSLSATDSAGSRGHPSPQWVFSLGVWVSGAHAWPGLVGRIDRGSENSVSQPNVTVTHPTFLFFPRLWGLAFPGGNLPPSPRPHTTSHLRPGQEAPKIRGVSILPLAGQA</sequence>
<evidence type="ECO:0000313" key="2">
    <source>
        <dbReference type="EMBL" id="KAK0722438.1"/>
    </source>
</evidence>
<dbReference type="Proteomes" id="UP001172101">
    <property type="component" value="Unassembled WGS sequence"/>
</dbReference>